<keyword evidence="12" id="KW-0966">Cell projection</keyword>
<dbReference type="Proteomes" id="UP000008281">
    <property type="component" value="Unassembled WGS sequence"/>
</dbReference>
<feature type="transmembrane region" description="Helical" evidence="19">
    <location>
        <begin position="48"/>
        <end position="65"/>
    </location>
</feature>
<evidence type="ECO:0000256" key="12">
    <source>
        <dbReference type="ARBA" id="ARBA00023273"/>
    </source>
</evidence>
<dbReference type="SUPFAM" id="SSF81321">
    <property type="entry name" value="Family A G protein-coupled receptor-like"/>
    <property type="match status" value="1"/>
</dbReference>
<comment type="similarity">
    <text evidence="14">Belongs to the nematode receptor-like protein str family.</text>
</comment>
<evidence type="ECO:0000256" key="5">
    <source>
        <dbReference type="ARBA" id="ARBA00022692"/>
    </source>
</evidence>
<evidence type="ECO:0000256" key="7">
    <source>
        <dbReference type="ARBA" id="ARBA00022989"/>
    </source>
</evidence>
<feature type="transmembrane region" description="Helical" evidence="19">
    <location>
        <begin position="137"/>
        <end position="160"/>
    </location>
</feature>
<dbReference type="FunCoup" id="E3NLL9">
    <property type="interactions" value="5"/>
</dbReference>
<dbReference type="InParanoid" id="E3NLL9"/>
<keyword evidence="5 19" id="KW-0812">Transmembrane</keyword>
<evidence type="ECO:0000256" key="1">
    <source>
        <dbReference type="ARBA" id="ARBA00004272"/>
    </source>
</evidence>
<evidence type="ECO:0000256" key="15">
    <source>
        <dbReference type="ARBA" id="ARBA00064300"/>
    </source>
</evidence>
<keyword evidence="7 19" id="KW-1133">Transmembrane helix</keyword>
<gene>
    <name evidence="20" type="ORF">CRE_15052</name>
</gene>
<protein>
    <recommendedName>
        <fullName evidence="16">Serpentine receptor class r-10</fullName>
    </recommendedName>
    <alternativeName>
        <fullName evidence="17">Odorant response abnormal protein 10</fullName>
    </alternativeName>
    <alternativeName>
        <fullName evidence="18">Olfactory receptor 10</fullName>
    </alternativeName>
</protein>
<evidence type="ECO:0000256" key="4">
    <source>
        <dbReference type="ARBA" id="ARBA00022606"/>
    </source>
</evidence>
<dbReference type="PANTHER" id="PTHR22943:SF100">
    <property type="entry name" value="SEVEN TM RECEPTOR"/>
    <property type="match status" value="1"/>
</dbReference>
<evidence type="ECO:0000256" key="3">
    <source>
        <dbReference type="ARBA" id="ARBA00022500"/>
    </source>
</evidence>
<evidence type="ECO:0000256" key="8">
    <source>
        <dbReference type="ARBA" id="ARBA00023069"/>
    </source>
</evidence>
<keyword evidence="2" id="KW-1003">Cell membrane</keyword>
<dbReference type="FunFam" id="1.20.1070.10:FF:000128">
    <property type="entry name" value="Seven TM Receptor"/>
    <property type="match status" value="1"/>
</dbReference>
<keyword evidence="9 19" id="KW-0472">Membrane</keyword>
<evidence type="ECO:0000256" key="10">
    <source>
        <dbReference type="ARBA" id="ARBA00023170"/>
    </source>
</evidence>
<evidence type="ECO:0000256" key="13">
    <source>
        <dbReference type="ARBA" id="ARBA00054965"/>
    </source>
</evidence>
<keyword evidence="4" id="KW-0716">Sensory transduction</keyword>
<keyword evidence="8" id="KW-0969">Cilium</keyword>
<keyword evidence="6" id="KW-0552">Olfaction</keyword>
<evidence type="ECO:0000256" key="16">
    <source>
        <dbReference type="ARBA" id="ARBA00067967"/>
    </source>
</evidence>
<evidence type="ECO:0000256" key="11">
    <source>
        <dbReference type="ARBA" id="ARBA00023180"/>
    </source>
</evidence>
<keyword evidence="11" id="KW-0325">Glycoprotein</keyword>
<dbReference type="InterPro" id="IPR019428">
    <property type="entry name" value="7TM_GPCR_serpentine_rcpt_Str"/>
</dbReference>
<comment type="subcellular location">
    <subcellularLocation>
        <location evidence="1">Cell projection</location>
        <location evidence="1">Cilium membrane</location>
        <topology evidence="1">Multi-pass membrane protein</topology>
    </subcellularLocation>
</comment>
<evidence type="ECO:0000256" key="2">
    <source>
        <dbReference type="ARBA" id="ARBA00022475"/>
    </source>
</evidence>
<dbReference type="OrthoDB" id="5859535at2759"/>
<feature type="transmembrane region" description="Helical" evidence="19">
    <location>
        <begin position="18"/>
        <end position="36"/>
    </location>
</feature>
<feature type="transmembrane region" description="Helical" evidence="19">
    <location>
        <begin position="94"/>
        <end position="117"/>
    </location>
</feature>
<evidence type="ECO:0000313" key="21">
    <source>
        <dbReference type="Proteomes" id="UP000008281"/>
    </source>
</evidence>
<comment type="function">
    <text evidence="13">An odorant receptor which affects chemotaxis to the volatile odorant diacetyl. Specifies AWA neuronal cell fate via the odr-7 pathway.</text>
</comment>
<dbReference type="Pfam" id="PF10326">
    <property type="entry name" value="7TM_GPCR_Str"/>
    <property type="match status" value="1"/>
</dbReference>
<keyword evidence="3" id="KW-0145">Chemotaxis</keyword>
<dbReference type="OMA" id="NGTEYIN"/>
<dbReference type="PANTHER" id="PTHR22943">
    <property type="entry name" value="7-TRANSMEMBRANE DOMAIN RECEPTOR C.ELEGANS"/>
    <property type="match status" value="1"/>
</dbReference>
<dbReference type="HOGENOM" id="CLU_036335_2_0_1"/>
<proteinExistence type="inferred from homology"/>
<dbReference type="GO" id="GO:0006935">
    <property type="term" value="P:chemotaxis"/>
    <property type="evidence" value="ECO:0007669"/>
    <property type="project" value="UniProtKB-KW"/>
</dbReference>
<dbReference type="EMBL" id="DS268910">
    <property type="protein sequence ID" value="EFP05082.1"/>
    <property type="molecule type" value="Genomic_DNA"/>
</dbReference>
<feature type="transmembrane region" description="Helical" evidence="19">
    <location>
        <begin position="294"/>
        <end position="314"/>
    </location>
</feature>
<name>E3NLL9_CAERE</name>
<organism evidence="21">
    <name type="scientific">Caenorhabditis remanei</name>
    <name type="common">Caenorhabditis vulgaris</name>
    <dbReference type="NCBI Taxonomy" id="31234"/>
    <lineage>
        <taxon>Eukaryota</taxon>
        <taxon>Metazoa</taxon>
        <taxon>Ecdysozoa</taxon>
        <taxon>Nematoda</taxon>
        <taxon>Chromadorea</taxon>
        <taxon>Rhabditida</taxon>
        <taxon>Rhabditina</taxon>
        <taxon>Rhabditomorpha</taxon>
        <taxon>Rhabditoidea</taxon>
        <taxon>Rhabditidae</taxon>
        <taxon>Peloderinae</taxon>
        <taxon>Caenorhabditis</taxon>
    </lineage>
</organism>
<evidence type="ECO:0000256" key="18">
    <source>
        <dbReference type="ARBA" id="ARBA00082489"/>
    </source>
</evidence>
<evidence type="ECO:0000256" key="9">
    <source>
        <dbReference type="ARBA" id="ARBA00023136"/>
    </source>
</evidence>
<dbReference type="GO" id="GO:0060170">
    <property type="term" value="C:ciliary membrane"/>
    <property type="evidence" value="ECO:0007669"/>
    <property type="project" value="UniProtKB-SubCell"/>
</dbReference>
<accession>E3NLL9</accession>
<evidence type="ECO:0000256" key="6">
    <source>
        <dbReference type="ARBA" id="ARBA00022725"/>
    </source>
</evidence>
<evidence type="ECO:0000256" key="17">
    <source>
        <dbReference type="ARBA" id="ARBA00078653"/>
    </source>
</evidence>
<evidence type="ECO:0000256" key="14">
    <source>
        <dbReference type="ARBA" id="ARBA00061678"/>
    </source>
</evidence>
<sequence length="337" mass="38448">MHFDSKLLNKIKTWTLDISAFFAISINTLLIVLIITKSPKSIGAYKHLMIYIAVLELTYAIAYVAEKPDVFTKDSDFLIITNTKESLFPVTLSIWLDVVFIGFYGLSISLLAVHFIYRYLAITNSELLNSFSNWKLILWLLFPILNAGIWIMAGAVIFAATEDSDRFVKQFYLPTKKNGTKFEDLYYGGPFYYLTNRNGEFYINWIAFKGTGIVLTLIILSFSTMLYFGLKGYDTMKELMKVTSVSQKYKNLQSQLFNALVFQTIIPVFLMHIPATAIYFSIFIYSSTEILGEILSFSIAMYPALNPLPTIFIVKSYKQAVTGKYERLGSFVVEQGE</sequence>
<evidence type="ECO:0000313" key="20">
    <source>
        <dbReference type="EMBL" id="EFP05082.1"/>
    </source>
</evidence>
<dbReference type="eggNOG" id="ENOG502TFQ2">
    <property type="taxonomic scope" value="Eukaryota"/>
</dbReference>
<keyword evidence="10" id="KW-0675">Receptor</keyword>
<feature type="transmembrane region" description="Helical" evidence="19">
    <location>
        <begin position="202"/>
        <end position="230"/>
    </location>
</feature>
<dbReference type="GO" id="GO:0038022">
    <property type="term" value="F:G protein-coupled olfactory receptor activity"/>
    <property type="evidence" value="ECO:0007669"/>
    <property type="project" value="TreeGrafter"/>
</dbReference>
<dbReference type="AlphaFoldDB" id="E3NLL9"/>
<comment type="subunit">
    <text evidence="15">Interacts with odr-4.</text>
</comment>
<dbReference type="GO" id="GO:0042048">
    <property type="term" value="P:olfactory behavior"/>
    <property type="evidence" value="ECO:0007669"/>
    <property type="project" value="TreeGrafter"/>
</dbReference>
<evidence type="ECO:0000256" key="19">
    <source>
        <dbReference type="SAM" id="Phobius"/>
    </source>
</evidence>
<keyword evidence="21" id="KW-1185">Reference proteome</keyword>
<reference evidence="20" key="1">
    <citation type="submission" date="2007-07" db="EMBL/GenBank/DDBJ databases">
        <title>PCAP assembly of the Caenorhabditis remanei genome.</title>
        <authorList>
            <consortium name="The Caenorhabditis remanei Sequencing Consortium"/>
            <person name="Wilson R.K."/>
        </authorList>
    </citation>
    <scope>NUCLEOTIDE SEQUENCE [LARGE SCALE GENOMIC DNA]</scope>
    <source>
        <strain evidence="20">PB4641</strain>
    </source>
</reference>
<feature type="transmembrane region" description="Helical" evidence="19">
    <location>
        <begin position="256"/>
        <end position="282"/>
    </location>
</feature>